<organism evidence="2 3">
    <name type="scientific">Duganella zoogloeoides</name>
    <dbReference type="NCBI Taxonomy" id="75659"/>
    <lineage>
        <taxon>Bacteria</taxon>
        <taxon>Pseudomonadati</taxon>
        <taxon>Pseudomonadota</taxon>
        <taxon>Betaproteobacteria</taxon>
        <taxon>Burkholderiales</taxon>
        <taxon>Oxalobacteraceae</taxon>
        <taxon>Telluria group</taxon>
        <taxon>Duganella</taxon>
    </lineage>
</organism>
<evidence type="ECO:0000313" key="3">
    <source>
        <dbReference type="Proteomes" id="UP001326110"/>
    </source>
</evidence>
<evidence type="ECO:0000256" key="1">
    <source>
        <dbReference type="SAM" id="SignalP"/>
    </source>
</evidence>
<name>A0ABZ0XVG5_9BURK</name>
<accession>A0ABZ0XVG5</accession>
<keyword evidence="3" id="KW-1185">Reference proteome</keyword>
<feature type="signal peptide" evidence="1">
    <location>
        <begin position="1"/>
        <end position="26"/>
    </location>
</feature>
<dbReference type="PROSITE" id="PS51257">
    <property type="entry name" value="PROKAR_LIPOPROTEIN"/>
    <property type="match status" value="1"/>
</dbReference>
<protein>
    <recommendedName>
        <fullName evidence="4">Lipoprotein</fullName>
    </recommendedName>
</protein>
<dbReference type="EMBL" id="CP140152">
    <property type="protein sequence ID" value="WQH03202.1"/>
    <property type="molecule type" value="Genomic_DNA"/>
</dbReference>
<evidence type="ECO:0000313" key="2">
    <source>
        <dbReference type="EMBL" id="WQH03202.1"/>
    </source>
</evidence>
<proteinExistence type="predicted"/>
<keyword evidence="1" id="KW-0732">Signal</keyword>
<dbReference type="RefSeq" id="WP_154819932.1">
    <property type="nucleotide sequence ID" value="NZ_CP140152.1"/>
</dbReference>
<feature type="chain" id="PRO_5047471291" description="Lipoprotein" evidence="1">
    <location>
        <begin position="27"/>
        <end position="153"/>
    </location>
</feature>
<sequence length="153" mass="16617">MYFRPPARVYVNALSALAVLSSAGCASLSEPTEQTVLVQTVLDHRQIGGVGCVLYNDAGKWFVTTPGRVTLRKSSTPLRIDCKKEGAGWAYERVDPRPNGNLWGNLILTAGVGYFIDQNTGAGYDFPSTLTVIMRPAEERDELPPPSPGVTLY</sequence>
<gene>
    <name evidence="2" type="ORF">SR858_19400</name>
</gene>
<dbReference type="GeneID" id="43163636"/>
<evidence type="ECO:0008006" key="4">
    <source>
        <dbReference type="Google" id="ProtNLM"/>
    </source>
</evidence>
<reference evidence="2 3" key="1">
    <citation type="submission" date="2023-11" db="EMBL/GenBank/DDBJ databases">
        <title>MicrobeMod: A computational toolkit for identifying prokaryotic methylation and restriction-modification with nanopore sequencing.</title>
        <authorList>
            <person name="Crits-Christoph A."/>
            <person name="Kang S.C."/>
            <person name="Lee H."/>
            <person name="Ostrov N."/>
        </authorList>
    </citation>
    <scope>NUCLEOTIDE SEQUENCE [LARGE SCALE GENOMIC DNA]</scope>
    <source>
        <strain evidence="2 3">ATCC 25935</strain>
    </source>
</reference>
<dbReference type="Proteomes" id="UP001326110">
    <property type="component" value="Chromosome"/>
</dbReference>